<dbReference type="Proteomes" id="UP000254060">
    <property type="component" value="Unassembled WGS sequence"/>
</dbReference>
<dbReference type="OrthoDB" id="9813965at2"/>
<dbReference type="InterPro" id="IPR006122">
    <property type="entry name" value="HMA_Cu_ion-bd"/>
</dbReference>
<dbReference type="EMBL" id="UGGP01000002">
    <property type="protein sequence ID" value="STO53168.1"/>
    <property type="molecule type" value="Genomic_DNA"/>
</dbReference>
<evidence type="ECO:0000259" key="4">
    <source>
        <dbReference type="PROSITE" id="PS50846"/>
    </source>
</evidence>
<gene>
    <name evidence="5" type="primary">copZ_6</name>
    <name evidence="5" type="ORF">NCTC13163_03149</name>
</gene>
<name>A0A377HH33_9BACL</name>
<dbReference type="InterPro" id="IPR006121">
    <property type="entry name" value="HMA_dom"/>
</dbReference>
<evidence type="ECO:0000256" key="2">
    <source>
        <dbReference type="ARBA" id="ARBA00022723"/>
    </source>
</evidence>
<feature type="domain" description="HMA" evidence="4">
    <location>
        <begin position="2"/>
        <end position="68"/>
    </location>
</feature>
<dbReference type="PRINTS" id="PR00942">
    <property type="entry name" value="CUATPASEI"/>
</dbReference>
<dbReference type="InterPro" id="IPR017969">
    <property type="entry name" value="Heavy-metal-associated_CS"/>
</dbReference>
<evidence type="ECO:0000313" key="5">
    <source>
        <dbReference type="EMBL" id="STO53168.1"/>
    </source>
</evidence>
<organism evidence="5 6">
    <name type="scientific">Exiguobacterium aurantiacum</name>
    <dbReference type="NCBI Taxonomy" id="33987"/>
    <lineage>
        <taxon>Bacteria</taxon>
        <taxon>Bacillati</taxon>
        <taxon>Bacillota</taxon>
        <taxon>Bacilli</taxon>
        <taxon>Bacillales</taxon>
        <taxon>Bacillales Family XII. Incertae Sedis</taxon>
        <taxon>Exiguobacterium</taxon>
    </lineage>
</organism>
<evidence type="ECO:0000256" key="3">
    <source>
        <dbReference type="ARBA" id="ARBA00023008"/>
    </source>
</evidence>
<dbReference type="Gene3D" id="3.30.70.100">
    <property type="match status" value="1"/>
</dbReference>
<accession>A0A377HH33</accession>
<dbReference type="RefSeq" id="WP_029336168.1">
    <property type="nucleotide sequence ID" value="NZ_CP085005.1"/>
</dbReference>
<dbReference type="FunFam" id="3.30.70.100:FF:000005">
    <property type="entry name" value="Copper-exporting P-type ATPase A"/>
    <property type="match status" value="1"/>
</dbReference>
<dbReference type="PANTHER" id="PTHR46594">
    <property type="entry name" value="P-TYPE CATION-TRANSPORTING ATPASE"/>
    <property type="match status" value="1"/>
</dbReference>
<keyword evidence="2" id="KW-0479">Metal-binding</keyword>
<dbReference type="PROSITE" id="PS50846">
    <property type="entry name" value="HMA_2"/>
    <property type="match status" value="1"/>
</dbReference>
<keyword evidence="3" id="KW-0186">Copper</keyword>
<reference evidence="5 6" key="1">
    <citation type="submission" date="2018-06" db="EMBL/GenBank/DDBJ databases">
        <authorList>
            <consortium name="Pathogen Informatics"/>
            <person name="Doyle S."/>
        </authorList>
    </citation>
    <scope>NUCLEOTIDE SEQUENCE [LARGE SCALE GENOMIC DNA]</scope>
    <source>
        <strain evidence="5 6">NCTC13163</strain>
    </source>
</reference>
<dbReference type="CDD" id="cd00371">
    <property type="entry name" value="HMA"/>
    <property type="match status" value="1"/>
</dbReference>
<evidence type="ECO:0000256" key="1">
    <source>
        <dbReference type="ARBA" id="ARBA00015313"/>
    </source>
</evidence>
<dbReference type="AlphaFoldDB" id="A0A377HH33"/>
<dbReference type="InterPro" id="IPR036163">
    <property type="entry name" value="HMA_dom_sf"/>
</dbReference>
<sequence>MKKTILTIKGMSCAHCVNKVESALEGLNGVESAKVNLKKGIAKVKYDETRLDVNEFKEVVGEVGYEVESAQ</sequence>
<evidence type="ECO:0000313" key="6">
    <source>
        <dbReference type="Proteomes" id="UP000254060"/>
    </source>
</evidence>
<dbReference type="Pfam" id="PF00403">
    <property type="entry name" value="HMA"/>
    <property type="match status" value="1"/>
</dbReference>
<dbReference type="STRING" id="1397694.GCA_000702585_03128"/>
<proteinExistence type="predicted"/>
<dbReference type="PANTHER" id="PTHR46594:SF4">
    <property type="entry name" value="P-TYPE CATION-TRANSPORTING ATPASE"/>
    <property type="match status" value="1"/>
</dbReference>
<dbReference type="SUPFAM" id="SSF55008">
    <property type="entry name" value="HMA, heavy metal-associated domain"/>
    <property type="match status" value="1"/>
</dbReference>
<protein>
    <recommendedName>
        <fullName evidence="1">Copper chaperone CopZ</fullName>
    </recommendedName>
</protein>
<dbReference type="GO" id="GO:0005507">
    <property type="term" value="F:copper ion binding"/>
    <property type="evidence" value="ECO:0007669"/>
    <property type="project" value="InterPro"/>
</dbReference>
<dbReference type="NCBIfam" id="TIGR00003">
    <property type="entry name" value="copper ion binding protein"/>
    <property type="match status" value="1"/>
</dbReference>
<dbReference type="PROSITE" id="PS01047">
    <property type="entry name" value="HMA_1"/>
    <property type="match status" value="1"/>
</dbReference>